<gene>
    <name evidence="1" type="ORF">B6F84_06070</name>
</gene>
<dbReference type="OrthoDB" id="4722at2157"/>
<dbReference type="SUPFAM" id="SSF159672">
    <property type="entry name" value="CbiG N-terminal domain-like"/>
    <property type="match status" value="1"/>
</dbReference>
<dbReference type="PANTHER" id="PTHR37477">
    <property type="entry name" value="COBALT-PRECORRIN-5A HYDROLASE"/>
    <property type="match status" value="1"/>
</dbReference>
<name>A0A1W6JZJ0_9CREN</name>
<dbReference type="InterPro" id="IPR052553">
    <property type="entry name" value="CbiG_hydrolase"/>
</dbReference>
<dbReference type="STRING" id="282676.B6F84_06070"/>
<proteinExistence type="predicted"/>
<evidence type="ECO:0000313" key="1">
    <source>
        <dbReference type="EMBL" id="ARM75645.1"/>
    </source>
</evidence>
<dbReference type="InterPro" id="IPR038029">
    <property type="entry name" value="GbiG_N_sf"/>
</dbReference>
<dbReference type="EMBL" id="CP020477">
    <property type="protein sequence ID" value="ARM75645.1"/>
    <property type="molecule type" value="Genomic_DNA"/>
</dbReference>
<dbReference type="RefSeq" id="WP_148691418.1">
    <property type="nucleotide sequence ID" value="NZ_CP020477.1"/>
</dbReference>
<keyword evidence="2" id="KW-1185">Reference proteome</keyword>
<dbReference type="PANTHER" id="PTHR37477:SF1">
    <property type="entry name" value="COBALT-PRECORRIN-5A HYDROLASE"/>
    <property type="match status" value="1"/>
</dbReference>
<organism evidence="1 2">
    <name type="scientific">Acidianus manzaensis</name>
    <dbReference type="NCBI Taxonomy" id="282676"/>
    <lineage>
        <taxon>Archaea</taxon>
        <taxon>Thermoproteota</taxon>
        <taxon>Thermoprotei</taxon>
        <taxon>Sulfolobales</taxon>
        <taxon>Sulfolobaceae</taxon>
        <taxon>Acidianus</taxon>
    </lineage>
</organism>
<accession>A0A1W6JZJ0</accession>
<dbReference type="Proteomes" id="UP000193404">
    <property type="component" value="Chromosome"/>
</dbReference>
<dbReference type="KEGG" id="aman:B6F84_06070"/>
<dbReference type="GeneID" id="41590468"/>
<sequence length="135" mass="15394">MYVSKVRIIAEKNNSLAKKLAKNLDELGYTIVDKNPEILIYFNSINNIIHKILKMRELRDKIILSITDDGSYVIPILNEEKGGSIIGEIIADILGSQLILTSKTSQKGFYTIEEFAWINGLRIENSDMIPFYEKN</sequence>
<protein>
    <submittedName>
        <fullName evidence="1">Uncharacterized protein</fullName>
    </submittedName>
</protein>
<evidence type="ECO:0000313" key="2">
    <source>
        <dbReference type="Proteomes" id="UP000193404"/>
    </source>
</evidence>
<dbReference type="AlphaFoldDB" id="A0A1W6JZJ0"/>
<reference evidence="1 2" key="1">
    <citation type="submission" date="2017-03" db="EMBL/GenBank/DDBJ databases">
        <title>Sulfur activation and transportation mechanism of thermophilic Archaea Acidianus manzaensis YN-25.</title>
        <authorList>
            <person name="Ma Y."/>
            <person name="Yang Y."/>
            <person name="Xia J."/>
        </authorList>
    </citation>
    <scope>NUCLEOTIDE SEQUENCE [LARGE SCALE GENOMIC DNA]</scope>
    <source>
        <strain evidence="1 2">YN-25</strain>
    </source>
</reference>